<evidence type="ECO:0000256" key="1">
    <source>
        <dbReference type="SAM" id="MobiDB-lite"/>
    </source>
</evidence>
<accession>G4TFU2</accession>
<name>G4TFU2_SERID</name>
<organism evidence="3 4">
    <name type="scientific">Serendipita indica (strain DSM 11827)</name>
    <name type="common">Root endophyte fungus</name>
    <name type="synonym">Piriformospora indica</name>
    <dbReference type="NCBI Taxonomy" id="1109443"/>
    <lineage>
        <taxon>Eukaryota</taxon>
        <taxon>Fungi</taxon>
        <taxon>Dikarya</taxon>
        <taxon>Basidiomycota</taxon>
        <taxon>Agaricomycotina</taxon>
        <taxon>Agaricomycetes</taxon>
        <taxon>Sebacinales</taxon>
        <taxon>Serendipitaceae</taxon>
        <taxon>Serendipita</taxon>
    </lineage>
</organism>
<dbReference type="PROSITE" id="PS51462">
    <property type="entry name" value="NUDIX"/>
    <property type="match status" value="1"/>
</dbReference>
<dbReference type="eggNOG" id="KOG3069">
    <property type="taxonomic scope" value="Eukaryota"/>
</dbReference>
<dbReference type="PANTHER" id="PTHR12992">
    <property type="entry name" value="NUDIX HYDROLASE"/>
    <property type="match status" value="1"/>
</dbReference>
<dbReference type="PANTHER" id="PTHR12992:SF45">
    <property type="entry name" value="NUDIX HYDROLASE DOMAIN-CONTAINING PROTEIN"/>
    <property type="match status" value="1"/>
</dbReference>
<dbReference type="STRING" id="1109443.G4TFU2"/>
<sequence length="337" mass="37719">MSTRKSGIPTLLELHKPRRVARTALVVPFKESSRQCLKRLAEYEPPATPPYPRSQSAAVLVALFVGRWGDIYVLLSRRSASLSSYAGDTALPGGRVDKEDATLEETAIGLPRDKRRVPLLCILPPFLARSHLIVTPVVVLITDPTLRPILNAPEVDTLFSHPLASFLHDRAPFPLPSASPFLPDTALDDVANAAPSQFHEQDEKYAGPPPPRINPTQYHTFHDMEWGPTKVRIHSFLTGRESSGTKPIAGLTASILLEVAQIGYGTAPEGFEVDAPGQAGRRERIAWEMNRAPRFIEALNREEIHWDWKREERREREKRLRASGEPVKGDKRYKSRL</sequence>
<dbReference type="GO" id="GO:0015938">
    <property type="term" value="P:coenzyme A catabolic process"/>
    <property type="evidence" value="ECO:0007669"/>
    <property type="project" value="TreeGrafter"/>
</dbReference>
<dbReference type="InParanoid" id="G4TFU2"/>
<dbReference type="InterPro" id="IPR045121">
    <property type="entry name" value="CoAse"/>
</dbReference>
<dbReference type="AlphaFoldDB" id="G4TFU2"/>
<dbReference type="InterPro" id="IPR015797">
    <property type="entry name" value="NUDIX_hydrolase-like_dom_sf"/>
</dbReference>
<gene>
    <name evidence="3" type="ORF">PIIN_04144</name>
</gene>
<dbReference type="OrthoDB" id="10260614at2759"/>
<evidence type="ECO:0000313" key="4">
    <source>
        <dbReference type="Proteomes" id="UP000007148"/>
    </source>
</evidence>
<dbReference type="Proteomes" id="UP000007148">
    <property type="component" value="Unassembled WGS sequence"/>
</dbReference>
<dbReference type="Gene3D" id="3.90.79.10">
    <property type="entry name" value="Nucleoside Triphosphate Pyrophosphohydrolase"/>
    <property type="match status" value="1"/>
</dbReference>
<dbReference type="EMBL" id="CAFZ01000075">
    <property type="protein sequence ID" value="CCA70205.1"/>
    <property type="molecule type" value="Genomic_DNA"/>
</dbReference>
<protein>
    <submittedName>
        <fullName evidence="3">Related to coenzyme A diphosphatase</fullName>
    </submittedName>
</protein>
<feature type="region of interest" description="Disordered" evidence="1">
    <location>
        <begin position="311"/>
        <end position="337"/>
    </location>
</feature>
<dbReference type="HOGENOM" id="CLU_040940_2_0_1"/>
<dbReference type="GO" id="GO:0010945">
    <property type="term" value="F:coenzyme A diphosphatase activity"/>
    <property type="evidence" value="ECO:0007669"/>
    <property type="project" value="InterPro"/>
</dbReference>
<comment type="caution">
    <text evidence="3">The sequence shown here is derived from an EMBL/GenBank/DDBJ whole genome shotgun (WGS) entry which is preliminary data.</text>
</comment>
<dbReference type="CDD" id="cd03426">
    <property type="entry name" value="NUDIX_CoAse_Nudt7"/>
    <property type="match status" value="1"/>
</dbReference>
<evidence type="ECO:0000313" key="3">
    <source>
        <dbReference type="EMBL" id="CCA70205.1"/>
    </source>
</evidence>
<dbReference type="InterPro" id="IPR000086">
    <property type="entry name" value="NUDIX_hydrolase_dom"/>
</dbReference>
<reference evidence="3 4" key="1">
    <citation type="journal article" date="2011" name="PLoS Pathog.">
        <title>Endophytic Life Strategies Decoded by Genome and Transcriptome Analyses of the Mutualistic Root Symbiont Piriformospora indica.</title>
        <authorList>
            <person name="Zuccaro A."/>
            <person name="Lahrmann U."/>
            <person name="Guldener U."/>
            <person name="Langen G."/>
            <person name="Pfiffi S."/>
            <person name="Biedenkopf D."/>
            <person name="Wong P."/>
            <person name="Samans B."/>
            <person name="Grimm C."/>
            <person name="Basiewicz M."/>
            <person name="Murat C."/>
            <person name="Martin F."/>
            <person name="Kogel K.H."/>
        </authorList>
    </citation>
    <scope>NUCLEOTIDE SEQUENCE [LARGE SCALE GENOMIC DNA]</scope>
    <source>
        <strain evidence="3 4">DSM 11827</strain>
    </source>
</reference>
<feature type="domain" description="Nudix hydrolase" evidence="2">
    <location>
        <begin position="54"/>
        <end position="183"/>
    </location>
</feature>
<evidence type="ECO:0000259" key="2">
    <source>
        <dbReference type="PROSITE" id="PS51462"/>
    </source>
</evidence>
<dbReference type="OMA" id="LCILEPF"/>
<proteinExistence type="predicted"/>
<dbReference type="SUPFAM" id="SSF55811">
    <property type="entry name" value="Nudix"/>
    <property type="match status" value="1"/>
</dbReference>
<keyword evidence="4" id="KW-1185">Reference proteome</keyword>